<evidence type="ECO:0000313" key="2">
    <source>
        <dbReference type="Proteomes" id="UP001432062"/>
    </source>
</evidence>
<proteinExistence type="predicted"/>
<evidence type="ECO:0008006" key="3">
    <source>
        <dbReference type="Google" id="ProtNLM"/>
    </source>
</evidence>
<accession>A0ABZ1YZF0</accession>
<reference evidence="1" key="1">
    <citation type="submission" date="2022-10" db="EMBL/GenBank/DDBJ databases">
        <title>The complete genomes of actinobacterial strains from the NBC collection.</title>
        <authorList>
            <person name="Joergensen T.S."/>
            <person name="Alvarez Arevalo M."/>
            <person name="Sterndorff E.B."/>
            <person name="Faurdal D."/>
            <person name="Vuksanovic O."/>
            <person name="Mourched A.-S."/>
            <person name="Charusanti P."/>
            <person name="Shaw S."/>
            <person name="Blin K."/>
            <person name="Weber T."/>
        </authorList>
    </citation>
    <scope>NUCLEOTIDE SEQUENCE</scope>
    <source>
        <strain evidence="1">NBC_01482</strain>
    </source>
</reference>
<sequence length="181" mass="20024">MPGMEHRFREVSRDVPIPSPWNLTAYLDAVADHRGRTITLQPVETALLAGTGCGTGSGLWIAKRDSDIIVYGADTTEWHAEHIIVHELGHMLLGHGPESGTETPAPQPMSTLADVLSSISPESIAYVLGRSDYASARERDAETFADLVMLQTMRPQRRDSVLHRTFFRERLPRLPGPQAED</sequence>
<gene>
    <name evidence="1" type="ORF">OG563_10665</name>
</gene>
<protein>
    <recommendedName>
        <fullName evidence="3">IrrE N-terminal-like domain-containing protein</fullName>
    </recommendedName>
</protein>
<dbReference type="EMBL" id="CP109441">
    <property type="protein sequence ID" value="WUV48608.1"/>
    <property type="molecule type" value="Genomic_DNA"/>
</dbReference>
<keyword evidence="2" id="KW-1185">Reference proteome</keyword>
<name>A0ABZ1YZF0_9NOCA</name>
<dbReference type="Proteomes" id="UP001432062">
    <property type="component" value="Chromosome"/>
</dbReference>
<dbReference type="RefSeq" id="WP_329413004.1">
    <property type="nucleotide sequence ID" value="NZ_CP109441.1"/>
</dbReference>
<organism evidence="1 2">
    <name type="scientific">Nocardia vinacea</name>
    <dbReference type="NCBI Taxonomy" id="96468"/>
    <lineage>
        <taxon>Bacteria</taxon>
        <taxon>Bacillati</taxon>
        <taxon>Actinomycetota</taxon>
        <taxon>Actinomycetes</taxon>
        <taxon>Mycobacteriales</taxon>
        <taxon>Nocardiaceae</taxon>
        <taxon>Nocardia</taxon>
    </lineage>
</organism>
<evidence type="ECO:0000313" key="1">
    <source>
        <dbReference type="EMBL" id="WUV48608.1"/>
    </source>
</evidence>